<organism evidence="9 10">
    <name type="scientific">Paraglomus occultum</name>
    <dbReference type="NCBI Taxonomy" id="144539"/>
    <lineage>
        <taxon>Eukaryota</taxon>
        <taxon>Fungi</taxon>
        <taxon>Fungi incertae sedis</taxon>
        <taxon>Mucoromycota</taxon>
        <taxon>Glomeromycotina</taxon>
        <taxon>Glomeromycetes</taxon>
        <taxon>Paraglomerales</taxon>
        <taxon>Paraglomeraceae</taxon>
        <taxon>Paraglomus</taxon>
    </lineage>
</organism>
<dbReference type="GO" id="GO:0016788">
    <property type="term" value="F:hydrolase activity, acting on ester bonds"/>
    <property type="evidence" value="ECO:0007669"/>
    <property type="project" value="InterPro"/>
</dbReference>
<dbReference type="Proteomes" id="UP000789572">
    <property type="component" value="Unassembled WGS sequence"/>
</dbReference>
<evidence type="ECO:0000313" key="10">
    <source>
        <dbReference type="Proteomes" id="UP000789572"/>
    </source>
</evidence>
<evidence type="ECO:0000256" key="4">
    <source>
        <dbReference type="ARBA" id="ARBA00022759"/>
    </source>
</evidence>
<dbReference type="SUPFAM" id="SSF48537">
    <property type="entry name" value="Phospholipase C/P1 nuclease"/>
    <property type="match status" value="1"/>
</dbReference>
<dbReference type="OrthoDB" id="441446at2759"/>
<dbReference type="GO" id="GO:0004519">
    <property type="term" value="F:endonuclease activity"/>
    <property type="evidence" value="ECO:0007669"/>
    <property type="project" value="UniProtKB-KW"/>
</dbReference>
<keyword evidence="6" id="KW-1015">Disulfide bond</keyword>
<dbReference type="CDD" id="cd11010">
    <property type="entry name" value="S1-P1_nuclease"/>
    <property type="match status" value="1"/>
</dbReference>
<keyword evidence="2" id="KW-0540">Nuclease</keyword>
<dbReference type="GO" id="GO:0046872">
    <property type="term" value="F:metal ion binding"/>
    <property type="evidence" value="ECO:0007669"/>
    <property type="project" value="UniProtKB-KW"/>
</dbReference>
<dbReference type="Gene3D" id="1.10.575.10">
    <property type="entry name" value="P1 Nuclease"/>
    <property type="match status" value="1"/>
</dbReference>
<reference evidence="9" key="1">
    <citation type="submission" date="2021-06" db="EMBL/GenBank/DDBJ databases">
        <authorList>
            <person name="Kallberg Y."/>
            <person name="Tangrot J."/>
            <person name="Rosling A."/>
        </authorList>
    </citation>
    <scope>NUCLEOTIDE SEQUENCE</scope>
    <source>
        <strain evidence="9">IA702</strain>
    </source>
</reference>
<dbReference type="InterPro" id="IPR008947">
    <property type="entry name" value="PLipase_C/P1_nuclease_dom_sf"/>
</dbReference>
<evidence type="ECO:0000256" key="1">
    <source>
        <dbReference type="ARBA" id="ARBA00009547"/>
    </source>
</evidence>
<comment type="caution">
    <text evidence="9">The sequence shown here is derived from an EMBL/GenBank/DDBJ whole genome shotgun (WGS) entry which is preliminary data.</text>
</comment>
<evidence type="ECO:0000256" key="7">
    <source>
        <dbReference type="ARBA" id="ARBA00023180"/>
    </source>
</evidence>
<evidence type="ECO:0000256" key="6">
    <source>
        <dbReference type="ARBA" id="ARBA00023157"/>
    </source>
</evidence>
<sequence length="293" mass="32077">MKSFIFSSVALLVCLTPATYSWGSEGHRTVGRIAQNFLTSDVSNQVATLLGPSDTLESVSTWADIIKRDPMWTWSARLHFIDTQDDPTAVCNVDETEIALLEATIANYTTQLDSSNGFSSQERNIALKFLTHFFGDITQPLHVCGKELGGNQHLVTFDGRSTNLHAIWDTDMIRKRLTDFSSSPDNAVEAYAANLTDTINSGNYKDISSGWVSCIGASQDAKQCPLQWATDSDALNCQVVWGYVLANPDVDLDGEYYNSVVPSIDLQLAKAGYRLGTFLNQLLGKGGAKFLLA</sequence>
<accession>A0A9N9B7Y4</accession>
<keyword evidence="5" id="KW-0378">Hydrolase</keyword>
<keyword evidence="4" id="KW-0255">Endonuclease</keyword>
<dbReference type="PANTHER" id="PTHR33146">
    <property type="entry name" value="ENDONUCLEASE 4"/>
    <property type="match status" value="1"/>
</dbReference>
<keyword evidence="8" id="KW-0732">Signal</keyword>
<dbReference type="Pfam" id="PF02265">
    <property type="entry name" value="S1-P1_nuclease"/>
    <property type="match status" value="1"/>
</dbReference>
<dbReference type="AlphaFoldDB" id="A0A9N9B7Y4"/>
<keyword evidence="3" id="KW-0479">Metal-binding</keyword>
<evidence type="ECO:0000256" key="8">
    <source>
        <dbReference type="SAM" id="SignalP"/>
    </source>
</evidence>
<evidence type="ECO:0000313" key="9">
    <source>
        <dbReference type="EMBL" id="CAG8556411.1"/>
    </source>
</evidence>
<feature type="chain" id="PRO_5040482234" evidence="8">
    <location>
        <begin position="24"/>
        <end position="293"/>
    </location>
</feature>
<dbReference type="InterPro" id="IPR003154">
    <property type="entry name" value="S1/P1nuclease"/>
</dbReference>
<evidence type="ECO:0000256" key="5">
    <source>
        <dbReference type="ARBA" id="ARBA00022801"/>
    </source>
</evidence>
<dbReference type="EMBL" id="CAJVPJ010000786">
    <property type="protein sequence ID" value="CAG8556411.1"/>
    <property type="molecule type" value="Genomic_DNA"/>
</dbReference>
<keyword evidence="10" id="KW-1185">Reference proteome</keyword>
<proteinExistence type="inferred from homology"/>
<evidence type="ECO:0000256" key="2">
    <source>
        <dbReference type="ARBA" id="ARBA00022722"/>
    </source>
</evidence>
<protein>
    <submittedName>
        <fullName evidence="9">5938_t:CDS:1</fullName>
    </submittedName>
</protein>
<feature type="signal peptide" evidence="8">
    <location>
        <begin position="1"/>
        <end position="23"/>
    </location>
</feature>
<name>A0A9N9B7Y4_9GLOM</name>
<gene>
    <name evidence="9" type="ORF">POCULU_LOCUS5287</name>
</gene>
<dbReference type="GO" id="GO:0006308">
    <property type="term" value="P:DNA catabolic process"/>
    <property type="evidence" value="ECO:0007669"/>
    <property type="project" value="InterPro"/>
</dbReference>
<evidence type="ECO:0000256" key="3">
    <source>
        <dbReference type="ARBA" id="ARBA00022723"/>
    </source>
</evidence>
<dbReference type="GO" id="GO:0003676">
    <property type="term" value="F:nucleic acid binding"/>
    <property type="evidence" value="ECO:0007669"/>
    <property type="project" value="InterPro"/>
</dbReference>
<comment type="similarity">
    <text evidence="1">Belongs to the nuclease type I family.</text>
</comment>
<dbReference type="PANTHER" id="PTHR33146:SF26">
    <property type="entry name" value="ENDONUCLEASE 4"/>
    <property type="match status" value="1"/>
</dbReference>
<keyword evidence="7" id="KW-0325">Glycoprotein</keyword>